<dbReference type="GO" id="GO:0008810">
    <property type="term" value="F:cellulase activity"/>
    <property type="evidence" value="ECO:0007669"/>
    <property type="project" value="UniProtKB-EC"/>
</dbReference>
<dbReference type="PROSITE" id="PS00698">
    <property type="entry name" value="GH9_3"/>
    <property type="match status" value="1"/>
</dbReference>
<evidence type="ECO:0000259" key="11">
    <source>
        <dbReference type="Pfam" id="PF00759"/>
    </source>
</evidence>
<feature type="active site" evidence="8">
    <location>
        <position position="473"/>
    </location>
</feature>
<organism evidence="12 13">
    <name type="scientific">Amanita thiersii Skay4041</name>
    <dbReference type="NCBI Taxonomy" id="703135"/>
    <lineage>
        <taxon>Eukaryota</taxon>
        <taxon>Fungi</taxon>
        <taxon>Dikarya</taxon>
        <taxon>Basidiomycota</taxon>
        <taxon>Agaricomycotina</taxon>
        <taxon>Agaricomycetes</taxon>
        <taxon>Agaricomycetidae</taxon>
        <taxon>Agaricales</taxon>
        <taxon>Pluteineae</taxon>
        <taxon>Amanitaceae</taxon>
        <taxon>Amanita</taxon>
    </lineage>
</organism>
<evidence type="ECO:0000313" key="12">
    <source>
        <dbReference type="EMBL" id="PFH52542.1"/>
    </source>
</evidence>
<dbReference type="InterPro" id="IPR033126">
    <property type="entry name" value="Glyco_hydro_9_Asp/Glu_AS"/>
</dbReference>
<dbReference type="STRING" id="703135.A0A2A9NXN0"/>
<evidence type="ECO:0000256" key="9">
    <source>
        <dbReference type="RuleBase" id="RU361166"/>
    </source>
</evidence>
<comment type="catalytic activity">
    <reaction evidence="1 9">
        <text>Endohydrolysis of (1-&gt;4)-beta-D-glucosidic linkages in cellulose, lichenin and cereal beta-D-glucans.</text>
        <dbReference type="EC" id="3.2.1.4"/>
    </reaction>
</comment>
<evidence type="ECO:0000256" key="10">
    <source>
        <dbReference type="SAM" id="Phobius"/>
    </source>
</evidence>
<dbReference type="PANTHER" id="PTHR22298">
    <property type="entry name" value="ENDO-1,4-BETA-GLUCANASE"/>
    <property type="match status" value="1"/>
</dbReference>
<name>A0A2A9NXN0_9AGAR</name>
<dbReference type="EMBL" id="KZ301978">
    <property type="protein sequence ID" value="PFH52542.1"/>
    <property type="molecule type" value="Genomic_DNA"/>
</dbReference>
<dbReference type="InterPro" id="IPR012341">
    <property type="entry name" value="6hp_glycosidase-like_sf"/>
</dbReference>
<evidence type="ECO:0000256" key="4">
    <source>
        <dbReference type="ARBA" id="ARBA00023001"/>
    </source>
</evidence>
<evidence type="ECO:0000256" key="8">
    <source>
        <dbReference type="PROSITE-ProRule" id="PRU10060"/>
    </source>
</evidence>
<comment type="similarity">
    <text evidence="2 8 9">Belongs to the glycosyl hydrolase 9 (cellulase E) family.</text>
</comment>
<keyword evidence="13" id="KW-1185">Reference proteome</keyword>
<feature type="active site" evidence="8">
    <location>
        <position position="482"/>
    </location>
</feature>
<keyword evidence="3 8" id="KW-0378">Hydrolase</keyword>
<evidence type="ECO:0000256" key="3">
    <source>
        <dbReference type="ARBA" id="ARBA00022801"/>
    </source>
</evidence>
<keyword evidence="9" id="KW-0732">Signal</keyword>
<evidence type="ECO:0000256" key="6">
    <source>
        <dbReference type="ARBA" id="ARBA00023295"/>
    </source>
</evidence>
<evidence type="ECO:0000313" key="13">
    <source>
        <dbReference type="Proteomes" id="UP000242287"/>
    </source>
</evidence>
<dbReference type="Gene3D" id="1.50.10.10">
    <property type="match status" value="1"/>
</dbReference>
<feature type="signal peptide" evidence="9">
    <location>
        <begin position="1"/>
        <end position="17"/>
    </location>
</feature>
<reference evidence="12 13" key="1">
    <citation type="submission" date="2014-02" db="EMBL/GenBank/DDBJ databases">
        <title>Transposable element dynamics among asymbiotic and ectomycorrhizal Amanita fungi.</title>
        <authorList>
            <consortium name="DOE Joint Genome Institute"/>
            <person name="Hess J."/>
            <person name="Skrede I."/>
            <person name="Wolfe B."/>
            <person name="LaButti K."/>
            <person name="Ohm R.A."/>
            <person name="Grigoriev I.V."/>
            <person name="Pringle A."/>
        </authorList>
    </citation>
    <scope>NUCLEOTIDE SEQUENCE [LARGE SCALE GENOMIC DNA]</scope>
    <source>
        <strain evidence="12 13">SKay4041</strain>
    </source>
</reference>
<dbReference type="OrthoDB" id="10257085at2759"/>
<protein>
    <recommendedName>
        <fullName evidence="9">Endoglucanase</fullName>
        <ecNumber evidence="9">3.2.1.4</ecNumber>
    </recommendedName>
</protein>
<evidence type="ECO:0000256" key="7">
    <source>
        <dbReference type="ARBA" id="ARBA00023326"/>
    </source>
</evidence>
<sequence length="580" mass="63136">MFIFLLLLPLLSSFVSAQLPLPRPPFQPADPSAGAVPSSGTPNPQWISLLGNLLYFYEAQRSGKLPSTNRVSWRNNSALDDGKDAGLDLSGGYYDAGDYIKATYPLSFSLMSICWGATDFGKGYDLASQTAYLDDMLRWGLDWLMKAHPNDTTLYVLVGSTELDDAYWGGDSNLPTPRPSYQINNTYPGTDAAAGASAAFSACSNLYANRLFNTSSYASATLQNSSYAQTLLNHAQTLYTFATNARQTTYQTSVPAIKESYGSSSYEDDLALAALFLSRASESSDLYRDAEAYYDKYELSKQNRVFNWDSKGPGLPILFAQVAQSSSKTNGNFSKWQIAAERYLDDIVNGKSQGYMTKDGLLYYDGDSDSASLNPALNAAMLMSRYAPMASTFDKKTAYLKFAQSQVDYALGKNSMSVPYVVGSNPNSPQNPHSALASGGNNVSTIDTSPKEEAYVIYGAVIGGPDKFGRYFDLRSDWPQTEVALDYNAPMLTLAAMHVISDNKDPFFTALQDGAYEKVKPKGLPCDAAFPEGCNGPHLSKGSKIAMGVVITIVGLTIIGLITYYVYLVSTRKKRAFMGP</sequence>
<keyword evidence="5 8" id="KW-0119">Carbohydrate metabolism</keyword>
<dbReference type="AlphaFoldDB" id="A0A2A9NXN0"/>
<keyword evidence="7 8" id="KW-0624">Polysaccharide degradation</keyword>
<dbReference type="InterPro" id="IPR001701">
    <property type="entry name" value="Glyco_hydro_9"/>
</dbReference>
<keyword evidence="10" id="KW-1133">Transmembrane helix</keyword>
<keyword evidence="4 9" id="KW-0136">Cellulose degradation</keyword>
<feature type="domain" description="Glycoside hydrolase family 9" evidence="11">
    <location>
        <begin position="49"/>
        <end position="494"/>
    </location>
</feature>
<feature type="chain" id="PRO_5011826629" description="Endoglucanase" evidence="9">
    <location>
        <begin position="18"/>
        <end position="580"/>
    </location>
</feature>
<proteinExistence type="inferred from homology"/>
<evidence type="ECO:0000256" key="2">
    <source>
        <dbReference type="ARBA" id="ARBA00007072"/>
    </source>
</evidence>
<dbReference type="InterPro" id="IPR008928">
    <property type="entry name" value="6-hairpin_glycosidase_sf"/>
</dbReference>
<feature type="transmembrane region" description="Helical" evidence="10">
    <location>
        <begin position="545"/>
        <end position="568"/>
    </location>
</feature>
<dbReference type="GO" id="GO:0030245">
    <property type="term" value="P:cellulose catabolic process"/>
    <property type="evidence" value="ECO:0007669"/>
    <property type="project" value="UniProtKB-KW"/>
</dbReference>
<dbReference type="EC" id="3.2.1.4" evidence="9"/>
<keyword evidence="6 8" id="KW-0326">Glycosidase</keyword>
<keyword evidence="10" id="KW-0812">Transmembrane</keyword>
<evidence type="ECO:0000256" key="5">
    <source>
        <dbReference type="ARBA" id="ARBA00023277"/>
    </source>
</evidence>
<dbReference type="SUPFAM" id="SSF48208">
    <property type="entry name" value="Six-hairpin glycosidases"/>
    <property type="match status" value="1"/>
</dbReference>
<accession>A0A2A9NXN0</accession>
<keyword evidence="10" id="KW-0472">Membrane</keyword>
<dbReference type="Pfam" id="PF00759">
    <property type="entry name" value="Glyco_hydro_9"/>
    <property type="match status" value="1"/>
</dbReference>
<gene>
    <name evidence="12" type="ORF">AMATHDRAFT_139876</name>
</gene>
<dbReference type="Proteomes" id="UP000242287">
    <property type="component" value="Unassembled WGS sequence"/>
</dbReference>
<evidence type="ECO:0000256" key="1">
    <source>
        <dbReference type="ARBA" id="ARBA00000966"/>
    </source>
</evidence>